<dbReference type="PANTHER" id="PTHR23421">
    <property type="entry name" value="BETA-GALACTOSIDASE RELATED"/>
    <property type="match status" value="1"/>
</dbReference>
<evidence type="ECO:0000256" key="6">
    <source>
        <dbReference type="ARBA" id="ARBA00023180"/>
    </source>
</evidence>
<dbReference type="SUPFAM" id="SSF51445">
    <property type="entry name" value="(Trans)glycosidases"/>
    <property type="match status" value="2"/>
</dbReference>
<evidence type="ECO:0000256" key="1">
    <source>
        <dbReference type="ARBA" id="ARBA00001412"/>
    </source>
</evidence>
<evidence type="ECO:0000256" key="4">
    <source>
        <dbReference type="ARBA" id="ARBA00022729"/>
    </source>
</evidence>
<evidence type="ECO:0000259" key="11">
    <source>
        <dbReference type="Pfam" id="PF01301"/>
    </source>
</evidence>
<feature type="active site" description="Nucleophile" evidence="8">
    <location>
        <position position="326"/>
    </location>
</feature>
<keyword evidence="4" id="KW-0732">Signal</keyword>
<proteinExistence type="inferred from homology"/>
<evidence type="ECO:0000256" key="8">
    <source>
        <dbReference type="PIRSR" id="PIRSR006336-1"/>
    </source>
</evidence>
<evidence type="ECO:0000256" key="10">
    <source>
        <dbReference type="RuleBase" id="RU003679"/>
    </source>
</evidence>
<evidence type="ECO:0000256" key="2">
    <source>
        <dbReference type="ARBA" id="ARBA00009809"/>
    </source>
</evidence>
<comment type="catalytic activity">
    <reaction evidence="1 9">
        <text>Hydrolysis of terminal non-reducing beta-D-galactose residues in beta-D-galactosides.</text>
        <dbReference type="EC" id="3.2.1.23"/>
    </reaction>
</comment>
<evidence type="ECO:0000256" key="7">
    <source>
        <dbReference type="ARBA" id="ARBA00023295"/>
    </source>
</evidence>
<keyword evidence="7 9" id="KW-0326">Glycosidase</keyword>
<dbReference type="InterPro" id="IPR031330">
    <property type="entry name" value="Gly_Hdrlase_35_cat"/>
</dbReference>
<dbReference type="SUPFAM" id="SSF49785">
    <property type="entry name" value="Galactose-binding domain-like"/>
    <property type="match status" value="1"/>
</dbReference>
<feature type="active site" description="Proton donor" evidence="8">
    <location>
        <position position="169"/>
    </location>
</feature>
<gene>
    <name evidence="14" type="ORF">MEDL_59306</name>
</gene>
<accession>A0A8S3UM38</accession>
<dbReference type="Gene3D" id="2.60.120.260">
    <property type="entry name" value="Galactose-binding domain-like"/>
    <property type="match status" value="2"/>
</dbReference>
<keyword evidence="6" id="KW-0325">Glycoprotein</keyword>
<dbReference type="GO" id="GO:0004565">
    <property type="term" value="F:beta-galactosidase activity"/>
    <property type="evidence" value="ECO:0007669"/>
    <property type="project" value="UniProtKB-EC"/>
</dbReference>
<dbReference type="FunFam" id="3.20.20.80:FF:000115">
    <property type="entry name" value="Beta-galactosidase"/>
    <property type="match status" value="1"/>
</dbReference>
<dbReference type="AlphaFoldDB" id="A0A8S3UM38"/>
<evidence type="ECO:0000259" key="13">
    <source>
        <dbReference type="Pfam" id="PF21467"/>
    </source>
</evidence>
<feature type="domain" description="Beta-galactosidase 1-like first all-beta" evidence="12">
    <location>
        <begin position="464"/>
        <end position="576"/>
    </location>
</feature>
<keyword evidence="5 9" id="KW-0378">Hydrolase</keyword>
<evidence type="ECO:0000313" key="14">
    <source>
        <dbReference type="EMBL" id="CAG2247378.1"/>
    </source>
</evidence>
<comment type="similarity">
    <text evidence="2 10">Belongs to the glycosyl hydrolase 35 family.</text>
</comment>
<keyword evidence="15" id="KW-1185">Reference proteome</keyword>
<dbReference type="Pfam" id="PF21467">
    <property type="entry name" value="BetaGal_gal-bd"/>
    <property type="match status" value="1"/>
</dbReference>
<name>A0A8S3UM38_MYTED</name>
<evidence type="ECO:0000256" key="5">
    <source>
        <dbReference type="ARBA" id="ARBA00022801"/>
    </source>
</evidence>
<dbReference type="InterPro" id="IPR048913">
    <property type="entry name" value="BetaGal_gal-bd"/>
</dbReference>
<reference evidence="14" key="1">
    <citation type="submission" date="2021-03" db="EMBL/GenBank/DDBJ databases">
        <authorList>
            <person name="Bekaert M."/>
        </authorList>
    </citation>
    <scope>NUCLEOTIDE SEQUENCE</scope>
</reference>
<evidence type="ECO:0000313" key="15">
    <source>
        <dbReference type="Proteomes" id="UP000683360"/>
    </source>
</evidence>
<dbReference type="InterPro" id="IPR008979">
    <property type="entry name" value="Galactose-bd-like_sf"/>
</dbReference>
<dbReference type="EMBL" id="CAJPWZ010002902">
    <property type="protein sequence ID" value="CAG2247378.1"/>
    <property type="molecule type" value="Genomic_DNA"/>
</dbReference>
<dbReference type="GO" id="GO:0005975">
    <property type="term" value="P:carbohydrate metabolic process"/>
    <property type="evidence" value="ECO:0007669"/>
    <property type="project" value="InterPro"/>
</dbReference>
<feature type="domain" description="Glycoside hydrolase 35 catalytic" evidence="11">
    <location>
        <begin position="21"/>
        <end position="233"/>
    </location>
</feature>
<dbReference type="FunFam" id="2.60.120.260:FF:000021">
    <property type="entry name" value="Beta-galactosidase"/>
    <property type="match status" value="1"/>
</dbReference>
<dbReference type="InterPro" id="IPR017853">
    <property type="entry name" value="GH"/>
</dbReference>
<feature type="domain" description="Glycoside hydrolase 35 catalytic" evidence="11">
    <location>
        <begin position="238"/>
        <end position="415"/>
    </location>
</feature>
<dbReference type="InterPro" id="IPR026283">
    <property type="entry name" value="B-gal_1-like"/>
</dbReference>
<dbReference type="PIRSF" id="PIRSF006336">
    <property type="entry name" value="B-gal"/>
    <property type="match status" value="1"/>
</dbReference>
<dbReference type="OrthoDB" id="1657402at2759"/>
<dbReference type="Pfam" id="PF01301">
    <property type="entry name" value="Glyco_hydro_35"/>
    <property type="match status" value="2"/>
</dbReference>
<sequence length="723" mass="82358">MIIHALKANRTFTIDYDNDMFRMDGKPFRYISGSIHYSRIPSYYWKDRLQKMKAAGLNAVQVYVPWNFHEMEENELNFEGDKDLVGFIKQAQEVDLFVVLRAGPYICGEWDFGGFPPYILAKNPNTIFRTMDSTYIKYVDKWLDVLYPMLKPLLYINGGPVLMVQIENEYGSYKVTGGYCDHDYMRHLRNKAFSLLGKEAVIFTTDGDRDSPELRCGTIEGVYATIDFHPTRTTLSAVYMCIIENEYGSYFACDYDYLRYLREKALAYLGQEVILITTDGSGDGYLKCGNLEGVYATVDFGVTMDPKKAFQPQRDWEPKGPLVNSEFYTGWLDHWGFKHSTTGLDIVAKSLDVLLAYGANINMYMFEGGTNFGYWNGANYPAFLPVPTSYDYDGPLTEAGDVTDKYLALRQVISKYVKTPPMPIPANTPKMAYGKIEMKFAGTVQDLLDKLRKPNQKPVTATYPVYMQAFGQYQGYALYRHIFKQDYPTAQNLSVVGIRDRGYVMIDQVPVGLVIRERIHNLSLSITAKKGQTLDILVENQGHINFGSGINNNTKGIIQNVTIGTTILTDWEMYPVSPELFEPSTDTFKSTGTPYYSKDGRFMSPSIYVGQMPTLTDPQDTYLDPTTWSKGQTIIRSNMAYNIGRYWPIAGPQIRLFVPKPYLAPNTVNNVIMFELEMAPCKTQAGCTVEFKDKPLINATAHGPYHKYMSQEIGYKYNWHSFH</sequence>
<dbReference type="PRINTS" id="PR00742">
    <property type="entry name" value="GLHYDRLASE35"/>
</dbReference>
<evidence type="ECO:0000256" key="3">
    <source>
        <dbReference type="ARBA" id="ARBA00012756"/>
    </source>
</evidence>
<comment type="caution">
    <text evidence="14">The sequence shown here is derived from an EMBL/GenBank/DDBJ whole genome shotgun (WGS) entry which is preliminary data.</text>
</comment>
<dbReference type="Pfam" id="PF21317">
    <property type="entry name" value="BetaGal_ABD_1"/>
    <property type="match status" value="1"/>
</dbReference>
<dbReference type="Proteomes" id="UP000683360">
    <property type="component" value="Unassembled WGS sequence"/>
</dbReference>
<evidence type="ECO:0000259" key="12">
    <source>
        <dbReference type="Pfam" id="PF21317"/>
    </source>
</evidence>
<dbReference type="EC" id="3.2.1.23" evidence="3 9"/>
<evidence type="ECO:0000256" key="9">
    <source>
        <dbReference type="RuleBase" id="RU000675"/>
    </source>
</evidence>
<dbReference type="PROSITE" id="PS01182">
    <property type="entry name" value="GLYCOSYL_HYDROL_F35"/>
    <property type="match status" value="1"/>
</dbReference>
<dbReference type="InterPro" id="IPR019801">
    <property type="entry name" value="Glyco_hydro_35_CS"/>
</dbReference>
<feature type="domain" description="Beta-galactosidase galactose-binding" evidence="13">
    <location>
        <begin position="612"/>
        <end position="665"/>
    </location>
</feature>
<dbReference type="Gene3D" id="3.20.20.80">
    <property type="entry name" value="Glycosidases"/>
    <property type="match status" value="2"/>
</dbReference>
<dbReference type="InterPro" id="IPR048912">
    <property type="entry name" value="BetaGal1-like_ABD1"/>
</dbReference>
<protein>
    <recommendedName>
        <fullName evidence="3 9">Beta-galactosidase</fullName>
        <ecNumber evidence="3 9">3.2.1.23</ecNumber>
    </recommendedName>
</protein>
<dbReference type="InterPro" id="IPR001944">
    <property type="entry name" value="Glycoside_Hdrlase_35"/>
</dbReference>
<organism evidence="14 15">
    <name type="scientific">Mytilus edulis</name>
    <name type="common">Blue mussel</name>
    <dbReference type="NCBI Taxonomy" id="6550"/>
    <lineage>
        <taxon>Eukaryota</taxon>
        <taxon>Metazoa</taxon>
        <taxon>Spiralia</taxon>
        <taxon>Lophotrochozoa</taxon>
        <taxon>Mollusca</taxon>
        <taxon>Bivalvia</taxon>
        <taxon>Autobranchia</taxon>
        <taxon>Pteriomorphia</taxon>
        <taxon>Mytilida</taxon>
        <taxon>Mytiloidea</taxon>
        <taxon>Mytilidae</taxon>
        <taxon>Mytilinae</taxon>
        <taxon>Mytilus</taxon>
    </lineage>
</organism>